<evidence type="ECO:0000256" key="10">
    <source>
        <dbReference type="ARBA" id="ARBA00023077"/>
    </source>
</evidence>
<evidence type="ECO:0000256" key="2">
    <source>
        <dbReference type="ARBA" id="ARBA00009810"/>
    </source>
</evidence>
<dbReference type="Gene3D" id="2.40.170.20">
    <property type="entry name" value="TonB-dependent receptor, beta-barrel domain"/>
    <property type="match status" value="1"/>
</dbReference>
<keyword evidence="8" id="KW-0408">Iron</keyword>
<evidence type="ECO:0000256" key="16">
    <source>
        <dbReference type="RuleBase" id="RU003357"/>
    </source>
</evidence>
<keyword evidence="5" id="KW-0410">Iron transport</keyword>
<proteinExistence type="inferred from homology"/>
<dbReference type="Pfam" id="PF07715">
    <property type="entry name" value="Plug"/>
    <property type="match status" value="1"/>
</dbReference>
<sequence length="840" mass="92112">MPHLPTSTRSRLSLAVRHALFASLLTGGPLLLTIPVSQAIASEQARSYAIPAGNLDQALNRFASEAGILLSADGQLTAGKRSPGLSGSYSVDEGLARLLAGTGLRALSVNGNYMLEMAAVHSDALELGATTVTGSSLNAMTEGSGSYTASAVTIGKGQHTLKETPQSITVMTRKYMDDQNITSIDQVMEKTPGIAVYESPMGGKYFYSRGFMMQGQYQYDGVPLDVGAEYVQANSFSGDMAYYDRVEVLKGAAGMMKGSGGSAGGVNFVRKRGQDQFTTSLTLSAGSWDNYRGQVDVGGPLNESGTLRGRAVMAQQDRQYFYDLGEREDQILYGALDYDLTPDTTVGVGVAYESLDATPCWHGLPRASNGKDLKLSRSTCLGASWNNWESERTTVFADLSHRLNEDWAFKFASVYTRNKQEIKYALSETNGGVTPGATSAPSNVYSGLFDYDQTDYGFDAYLDGKFDAFGLEHELTVGANASRGKTRDHMALINMTSLLGTTQDPFKPNAHIPEPPDSFYAPNSYRGGSVPTESDTRQFGTYATLRLKLAEPLTFVLGSRVSWYRNSRDSYTRAWNYWQHDRSQENGEVTPFAALIYDLNDNWSVYTSYADIFQPQSTYTDESNSPIQPKTGASYELGIKGELMQGRVNTAFNLFRTVEEHRAEANYSTSCLGSSDGFCYSDVGKVRAQGFEAEISGELVDRLQLLAGYTYTQTKYLESANLDPQEPTFSVTYFPRHLFRAWADYQLPGELERWNLGAGVSVQSDITYRDANVSPAVSSVQAGYAIWSGRVGFRIDENWSVALNGNNLFDKKYYQSVGAVSWGNFYGEPRNFMLTVKADF</sequence>
<dbReference type="AlphaFoldDB" id="A0A2R3QMX0"/>
<keyword evidence="6 14" id="KW-0812">Transmembrane</keyword>
<evidence type="ECO:0000259" key="17">
    <source>
        <dbReference type="SMART" id="SM00965"/>
    </source>
</evidence>
<evidence type="ECO:0000256" key="5">
    <source>
        <dbReference type="ARBA" id="ARBA00022496"/>
    </source>
</evidence>
<keyword evidence="10 16" id="KW-0798">TonB box</keyword>
<protein>
    <submittedName>
        <fullName evidence="18">TonB-dependent siderophore receptor</fullName>
    </submittedName>
</protein>
<keyword evidence="12 18" id="KW-0675">Receptor</keyword>
<evidence type="ECO:0000256" key="7">
    <source>
        <dbReference type="ARBA" id="ARBA00022729"/>
    </source>
</evidence>
<organism evidence="18 19">
    <name type="scientific">Ectopseudomonas mendocina</name>
    <name type="common">Pseudomonas mendocina</name>
    <dbReference type="NCBI Taxonomy" id="300"/>
    <lineage>
        <taxon>Bacteria</taxon>
        <taxon>Pseudomonadati</taxon>
        <taxon>Pseudomonadota</taxon>
        <taxon>Gammaproteobacteria</taxon>
        <taxon>Pseudomonadales</taxon>
        <taxon>Pseudomonadaceae</taxon>
        <taxon>Ectopseudomonas</taxon>
    </lineage>
</organism>
<keyword evidence="4 14" id="KW-1134">Transmembrane beta strand</keyword>
<dbReference type="InterPro" id="IPR010105">
    <property type="entry name" value="TonB_sidphr_rcpt"/>
</dbReference>
<reference evidence="18 19" key="1">
    <citation type="submission" date="2018-03" db="EMBL/GenBank/DDBJ databases">
        <title>Complete genome sequence and methylome analysis of Pseudomonas mendocina NEB 698.</title>
        <authorList>
            <person name="Morgan R.D."/>
        </authorList>
    </citation>
    <scope>NUCLEOTIDE SEQUENCE [LARGE SCALE GENOMIC DNA]</scope>
    <source>
        <strain evidence="18 19">NEB698</strain>
    </source>
</reference>
<dbReference type="NCBIfam" id="TIGR01783">
    <property type="entry name" value="TonB-siderophor"/>
    <property type="match status" value="1"/>
</dbReference>
<evidence type="ECO:0000313" key="19">
    <source>
        <dbReference type="Proteomes" id="UP000238327"/>
    </source>
</evidence>
<dbReference type="InterPro" id="IPR012910">
    <property type="entry name" value="Plug_dom"/>
</dbReference>
<dbReference type="GO" id="GO:0009279">
    <property type="term" value="C:cell outer membrane"/>
    <property type="evidence" value="ECO:0007669"/>
    <property type="project" value="UniProtKB-SubCell"/>
</dbReference>
<keyword evidence="3 14" id="KW-0813">Transport</keyword>
<keyword evidence="11 14" id="KW-0472">Membrane</keyword>
<dbReference type="InterPro" id="IPR037066">
    <property type="entry name" value="Plug_dom_sf"/>
</dbReference>
<dbReference type="Pfam" id="PF00593">
    <property type="entry name" value="TonB_dep_Rec_b-barrel"/>
    <property type="match status" value="1"/>
</dbReference>
<evidence type="ECO:0000256" key="14">
    <source>
        <dbReference type="PROSITE-ProRule" id="PRU01360"/>
    </source>
</evidence>
<dbReference type="InterPro" id="IPR039426">
    <property type="entry name" value="TonB-dep_rcpt-like"/>
</dbReference>
<name>A0A2R3QMX0_ECTME</name>
<keyword evidence="7" id="KW-0732">Signal</keyword>
<evidence type="ECO:0000256" key="11">
    <source>
        <dbReference type="ARBA" id="ARBA00023136"/>
    </source>
</evidence>
<dbReference type="CDD" id="cd01347">
    <property type="entry name" value="ligand_gated_channel"/>
    <property type="match status" value="1"/>
</dbReference>
<dbReference type="PROSITE" id="PS52016">
    <property type="entry name" value="TONB_DEPENDENT_REC_3"/>
    <property type="match status" value="1"/>
</dbReference>
<evidence type="ECO:0000256" key="4">
    <source>
        <dbReference type="ARBA" id="ARBA00022452"/>
    </source>
</evidence>
<dbReference type="PROSITE" id="PS01156">
    <property type="entry name" value="TONB_DEPENDENT_REC_2"/>
    <property type="match status" value="1"/>
</dbReference>
<dbReference type="SUPFAM" id="SSF56935">
    <property type="entry name" value="Porins"/>
    <property type="match status" value="1"/>
</dbReference>
<evidence type="ECO:0000256" key="3">
    <source>
        <dbReference type="ARBA" id="ARBA00022448"/>
    </source>
</evidence>
<gene>
    <name evidence="18" type="ORF">C7A17_09940</name>
</gene>
<dbReference type="InterPro" id="IPR036942">
    <property type="entry name" value="Beta-barrel_TonB_sf"/>
</dbReference>
<dbReference type="InterPro" id="IPR010917">
    <property type="entry name" value="TonB_rcpt_CS"/>
</dbReference>
<dbReference type="Gene3D" id="2.170.130.10">
    <property type="entry name" value="TonB-dependent receptor, plug domain"/>
    <property type="match status" value="1"/>
</dbReference>
<feature type="domain" description="Secretin/TonB short N-terminal" evidence="17">
    <location>
        <begin position="68"/>
        <end position="118"/>
    </location>
</feature>
<evidence type="ECO:0000256" key="12">
    <source>
        <dbReference type="ARBA" id="ARBA00023170"/>
    </source>
</evidence>
<evidence type="ECO:0000256" key="1">
    <source>
        <dbReference type="ARBA" id="ARBA00004571"/>
    </source>
</evidence>
<dbReference type="PANTHER" id="PTHR32552:SF74">
    <property type="entry name" value="HYDROXAMATE SIDEROPHORE RECEPTOR FHUE"/>
    <property type="match status" value="1"/>
</dbReference>
<dbReference type="InterPro" id="IPR000531">
    <property type="entry name" value="Beta-barrel_TonB"/>
</dbReference>
<evidence type="ECO:0000256" key="9">
    <source>
        <dbReference type="ARBA" id="ARBA00023065"/>
    </source>
</evidence>
<dbReference type="GO" id="GO:0015344">
    <property type="term" value="F:siderophore uptake transmembrane transporter activity"/>
    <property type="evidence" value="ECO:0007669"/>
    <property type="project" value="TreeGrafter"/>
</dbReference>
<dbReference type="EMBL" id="CP027657">
    <property type="protein sequence ID" value="AVO53073.1"/>
    <property type="molecule type" value="Genomic_DNA"/>
</dbReference>
<evidence type="ECO:0000313" key="18">
    <source>
        <dbReference type="EMBL" id="AVO53073.1"/>
    </source>
</evidence>
<comment type="subcellular location">
    <subcellularLocation>
        <location evidence="1 14">Cell outer membrane</location>
        <topology evidence="1 14">Multi-pass membrane protein</topology>
    </subcellularLocation>
</comment>
<dbReference type="GO" id="GO:0015891">
    <property type="term" value="P:siderophore transport"/>
    <property type="evidence" value="ECO:0007669"/>
    <property type="project" value="InterPro"/>
</dbReference>
<comment type="similarity">
    <text evidence="2 14 16">Belongs to the TonB-dependent receptor family.</text>
</comment>
<dbReference type="InterPro" id="IPR011662">
    <property type="entry name" value="Secretin/TonB_short_N"/>
</dbReference>
<dbReference type="Pfam" id="PF07660">
    <property type="entry name" value="STN"/>
    <property type="match status" value="1"/>
</dbReference>
<evidence type="ECO:0000256" key="13">
    <source>
        <dbReference type="ARBA" id="ARBA00023237"/>
    </source>
</evidence>
<dbReference type="GO" id="GO:0038023">
    <property type="term" value="F:signaling receptor activity"/>
    <property type="evidence" value="ECO:0007669"/>
    <property type="project" value="InterPro"/>
</dbReference>
<dbReference type="SMART" id="SM00965">
    <property type="entry name" value="STN"/>
    <property type="match status" value="1"/>
</dbReference>
<accession>A0A2R3QMX0</accession>
<evidence type="ECO:0000256" key="15">
    <source>
        <dbReference type="PROSITE-ProRule" id="PRU10144"/>
    </source>
</evidence>
<keyword evidence="9" id="KW-0406">Ion transport</keyword>
<dbReference type="Gene3D" id="3.55.50.30">
    <property type="match status" value="1"/>
</dbReference>
<evidence type="ECO:0000256" key="6">
    <source>
        <dbReference type="ARBA" id="ARBA00022692"/>
    </source>
</evidence>
<dbReference type="PANTHER" id="PTHR32552">
    <property type="entry name" value="FERRICHROME IRON RECEPTOR-RELATED"/>
    <property type="match status" value="1"/>
</dbReference>
<evidence type="ECO:0000256" key="8">
    <source>
        <dbReference type="ARBA" id="ARBA00023004"/>
    </source>
</evidence>
<dbReference type="OrthoDB" id="8663017at2"/>
<dbReference type="Proteomes" id="UP000238327">
    <property type="component" value="Chromosome"/>
</dbReference>
<dbReference type="RefSeq" id="WP_106737880.1">
    <property type="nucleotide sequence ID" value="NZ_CP027657.1"/>
</dbReference>
<keyword evidence="13 14" id="KW-0998">Cell outer membrane</keyword>
<dbReference type="FunFam" id="2.170.130.10:FF:000010">
    <property type="entry name" value="Ferripyoverdine receptor"/>
    <property type="match status" value="1"/>
</dbReference>
<feature type="short sequence motif" description="TonB C-terminal box" evidence="15">
    <location>
        <begin position="823"/>
        <end position="840"/>
    </location>
</feature>